<evidence type="ECO:0000259" key="1">
    <source>
        <dbReference type="PROSITE" id="PS50104"/>
    </source>
</evidence>
<evidence type="ECO:0000313" key="2">
    <source>
        <dbReference type="EMBL" id="MBF9140897.1"/>
    </source>
</evidence>
<dbReference type="SUPFAM" id="SSF52200">
    <property type="entry name" value="Toll/Interleukin receptor TIR domain"/>
    <property type="match status" value="1"/>
</dbReference>
<accession>A0A931BEN2</accession>
<comment type="caution">
    <text evidence="2">The sequence shown here is derived from an EMBL/GenBank/DDBJ whole genome shotgun (WGS) entry which is preliminary data.</text>
</comment>
<dbReference type="PROSITE" id="PS50104">
    <property type="entry name" value="TIR"/>
    <property type="match status" value="1"/>
</dbReference>
<proteinExistence type="predicted"/>
<dbReference type="GO" id="GO:0007165">
    <property type="term" value="P:signal transduction"/>
    <property type="evidence" value="ECO:0007669"/>
    <property type="project" value="InterPro"/>
</dbReference>
<gene>
    <name evidence="2" type="ORF">I2I01_04585</name>
</gene>
<dbReference type="InterPro" id="IPR000157">
    <property type="entry name" value="TIR_dom"/>
</dbReference>
<keyword evidence="3" id="KW-1185">Reference proteome</keyword>
<dbReference type="Proteomes" id="UP000645610">
    <property type="component" value="Unassembled WGS sequence"/>
</dbReference>
<feature type="domain" description="TIR" evidence="1">
    <location>
        <begin position="8"/>
        <end position="185"/>
    </location>
</feature>
<name>A0A931BEN2_9BACT</name>
<dbReference type="AlphaFoldDB" id="A0A931BEN2"/>
<sequence>MGALLPEYEHDIFISYRHNDNLKEGWVTDFVQRLQNELRATLKEPLNVYFDLDAHRGLGDSHDVDQSLVNRLKSLIFIPLISQTYCATDCYSWKSEFLPFKQQAQRDGLGLNLRLPGGNTASRILPVRINEIDSTDLKLLENELGGHLRSIDFVYQGLGINRPLLYNDDQTWSGNPGQLLYRNQINKVANAVKELVLAIKMKAGARASMPSAAPGQPVSAQKPTIFLPWVSPGLVARREELALVCRKAGFEVQPANDCPSDEAVFQQQTQAALAASTCAVHLLGSEFGQRFAENDDLSFPQYAYSLAKERLAQDAAFRQFTWYCPTEGVPVRLNQQQFINEILNELTERRTYSTVDTAMRFVEDLRSLLVPTAKETSLVDKDTDIFFVYNQQDVEEANIITDQLSEHMPCELLTIEPDSEDAYKSLAVAAIPRSRLAVVYFKYSADWALPFVKQVWRLVGGAASSTPILLLGEDDPIINKMRVFKAPRVISSVMAHGQIPAEVRRIFANLNR</sequence>
<dbReference type="EMBL" id="JADQDP010000001">
    <property type="protein sequence ID" value="MBF9140897.1"/>
    <property type="molecule type" value="Genomic_DNA"/>
</dbReference>
<reference evidence="2 3" key="1">
    <citation type="submission" date="2020-11" db="EMBL/GenBank/DDBJ databases">
        <authorList>
            <person name="Kim M.K."/>
        </authorList>
    </citation>
    <scope>NUCLEOTIDE SEQUENCE [LARGE SCALE GENOMIC DNA]</scope>
    <source>
        <strain evidence="2 3">BT439</strain>
    </source>
</reference>
<evidence type="ECO:0000313" key="3">
    <source>
        <dbReference type="Proteomes" id="UP000645610"/>
    </source>
</evidence>
<dbReference type="Gene3D" id="3.40.50.10140">
    <property type="entry name" value="Toll/interleukin-1 receptor homology (TIR) domain"/>
    <property type="match status" value="1"/>
</dbReference>
<dbReference type="RefSeq" id="WP_196285228.1">
    <property type="nucleotide sequence ID" value="NZ_JADQDP010000001.1"/>
</dbReference>
<protein>
    <recommendedName>
        <fullName evidence="1">TIR domain-containing protein</fullName>
    </recommendedName>
</protein>
<dbReference type="InterPro" id="IPR035897">
    <property type="entry name" value="Toll_tir_struct_dom_sf"/>
</dbReference>
<organism evidence="2 3">
    <name type="scientific">Hymenobacter properus</name>
    <dbReference type="NCBI Taxonomy" id="2791026"/>
    <lineage>
        <taxon>Bacteria</taxon>
        <taxon>Pseudomonadati</taxon>
        <taxon>Bacteroidota</taxon>
        <taxon>Cytophagia</taxon>
        <taxon>Cytophagales</taxon>
        <taxon>Hymenobacteraceae</taxon>
        <taxon>Hymenobacter</taxon>
    </lineage>
</organism>